<feature type="signal peptide" evidence="1">
    <location>
        <begin position="1"/>
        <end position="26"/>
    </location>
</feature>
<proteinExistence type="predicted"/>
<evidence type="ECO:0000313" key="4">
    <source>
        <dbReference type="EMBL" id="KAA1125263.1"/>
    </source>
</evidence>
<accession>A0A5B0NK74</accession>
<evidence type="ECO:0000313" key="6">
    <source>
        <dbReference type="Proteomes" id="UP000325313"/>
    </source>
</evidence>
<dbReference type="EMBL" id="VDEP01000362">
    <property type="protein sequence ID" value="KAA1097009.1"/>
    <property type="molecule type" value="Genomic_DNA"/>
</dbReference>
<evidence type="ECO:0000313" key="3">
    <source>
        <dbReference type="EMBL" id="KAA1097009.1"/>
    </source>
</evidence>
<dbReference type="AlphaFoldDB" id="A0A5B0NK74"/>
<dbReference type="OrthoDB" id="660122at2759"/>
<evidence type="ECO:0000313" key="2">
    <source>
        <dbReference type="EMBL" id="KAA1089705.1"/>
    </source>
</evidence>
<dbReference type="EMBL" id="VSWC01000093">
    <property type="protein sequence ID" value="KAA1089705.1"/>
    <property type="molecule type" value="Genomic_DNA"/>
</dbReference>
<gene>
    <name evidence="2" type="ORF">PGT21_027747</name>
    <name evidence="4" type="ORF">PGTUg99_001659</name>
    <name evidence="3" type="ORF">PGTUg99_002688</name>
</gene>
<evidence type="ECO:0000256" key="1">
    <source>
        <dbReference type="SAM" id="SignalP"/>
    </source>
</evidence>
<keyword evidence="1" id="KW-0732">Signal</keyword>
<sequence length="66" mass="6926">MQKFRGVDHPLAVLFLIIVASRFTLGYTTGPPTTADAACYGSCPGRGQPYTGRGCKAIFGCRGTGN</sequence>
<dbReference type="EMBL" id="VDEP01000180">
    <property type="protein sequence ID" value="KAA1125263.1"/>
    <property type="molecule type" value="Genomic_DNA"/>
</dbReference>
<feature type="chain" id="PRO_5036366250" evidence="1">
    <location>
        <begin position="27"/>
        <end position="66"/>
    </location>
</feature>
<keyword evidence="5" id="KW-1185">Reference proteome</keyword>
<dbReference type="Proteomes" id="UP000324748">
    <property type="component" value="Unassembled WGS sequence"/>
</dbReference>
<protein>
    <submittedName>
        <fullName evidence="2">Uncharacterized protein</fullName>
    </submittedName>
</protein>
<comment type="caution">
    <text evidence="2">The sequence shown here is derived from an EMBL/GenBank/DDBJ whole genome shotgun (WGS) entry which is preliminary data.</text>
</comment>
<name>A0A5B0NK74_PUCGR</name>
<reference evidence="5 6" key="1">
    <citation type="submission" date="2019-05" db="EMBL/GenBank/DDBJ databases">
        <title>Emergence of the Ug99 lineage of the wheat stem rust pathogen through somatic hybridization.</title>
        <authorList>
            <person name="Li F."/>
            <person name="Upadhyaya N.M."/>
            <person name="Sperschneider J."/>
            <person name="Matny O."/>
            <person name="Nguyen-Phuc H."/>
            <person name="Mago R."/>
            <person name="Raley C."/>
            <person name="Miller M.E."/>
            <person name="Silverstein K.A.T."/>
            <person name="Henningsen E."/>
            <person name="Hirsch C.D."/>
            <person name="Visser B."/>
            <person name="Pretorius Z.A."/>
            <person name="Steffenson B.J."/>
            <person name="Schwessinger B."/>
            <person name="Dodds P.N."/>
            <person name="Figueroa M."/>
        </authorList>
    </citation>
    <scope>NUCLEOTIDE SEQUENCE [LARGE SCALE GENOMIC DNA]</scope>
    <source>
        <strain evidence="2">21-0</strain>
        <strain evidence="3 6">Ug99</strain>
    </source>
</reference>
<dbReference type="Proteomes" id="UP000325313">
    <property type="component" value="Unassembled WGS sequence"/>
</dbReference>
<organism evidence="2 5">
    <name type="scientific">Puccinia graminis f. sp. tritici</name>
    <dbReference type="NCBI Taxonomy" id="56615"/>
    <lineage>
        <taxon>Eukaryota</taxon>
        <taxon>Fungi</taxon>
        <taxon>Dikarya</taxon>
        <taxon>Basidiomycota</taxon>
        <taxon>Pucciniomycotina</taxon>
        <taxon>Pucciniomycetes</taxon>
        <taxon>Pucciniales</taxon>
        <taxon>Pucciniaceae</taxon>
        <taxon>Puccinia</taxon>
    </lineage>
</organism>
<evidence type="ECO:0000313" key="5">
    <source>
        <dbReference type="Proteomes" id="UP000324748"/>
    </source>
</evidence>